<feature type="region of interest" description="Disordered" evidence="1">
    <location>
        <begin position="700"/>
        <end position="731"/>
    </location>
</feature>
<dbReference type="VEuPathDB" id="FungiDB:PC9H_003357"/>
<dbReference type="RefSeq" id="XP_036634423.1">
    <property type="nucleotide sequence ID" value="XM_036772950.1"/>
</dbReference>
<dbReference type="OrthoDB" id="3254160at2759"/>
<organism evidence="2 3">
    <name type="scientific">Pleurotus ostreatus</name>
    <name type="common">Oyster mushroom</name>
    <name type="synonym">White-rot fungus</name>
    <dbReference type="NCBI Taxonomy" id="5322"/>
    <lineage>
        <taxon>Eukaryota</taxon>
        <taxon>Fungi</taxon>
        <taxon>Dikarya</taxon>
        <taxon>Basidiomycota</taxon>
        <taxon>Agaricomycotina</taxon>
        <taxon>Agaricomycetes</taxon>
        <taxon>Agaricomycetidae</taxon>
        <taxon>Agaricales</taxon>
        <taxon>Pleurotineae</taxon>
        <taxon>Pleurotaceae</taxon>
        <taxon>Pleurotus</taxon>
    </lineage>
</organism>
<dbReference type="AlphaFoldDB" id="A0A8H7A0R3"/>
<proteinExistence type="predicted"/>
<dbReference type="EMBL" id="JACETU010000002">
    <property type="protein sequence ID" value="KAF7436524.1"/>
    <property type="molecule type" value="Genomic_DNA"/>
</dbReference>
<comment type="caution">
    <text evidence="2">The sequence shown here is derived from an EMBL/GenBank/DDBJ whole genome shotgun (WGS) entry which is preliminary data.</text>
</comment>
<feature type="compositionally biased region" description="Basic residues" evidence="1">
    <location>
        <begin position="530"/>
        <end position="539"/>
    </location>
</feature>
<evidence type="ECO:0000313" key="2">
    <source>
        <dbReference type="EMBL" id="KAF7436524.1"/>
    </source>
</evidence>
<evidence type="ECO:0000256" key="1">
    <source>
        <dbReference type="SAM" id="MobiDB-lite"/>
    </source>
</evidence>
<accession>A0A8H7A0R3</accession>
<feature type="compositionally biased region" description="Acidic residues" evidence="1">
    <location>
        <begin position="721"/>
        <end position="731"/>
    </location>
</feature>
<evidence type="ECO:0000313" key="3">
    <source>
        <dbReference type="Proteomes" id="UP000623687"/>
    </source>
</evidence>
<dbReference type="Proteomes" id="UP000623687">
    <property type="component" value="Unassembled WGS sequence"/>
</dbReference>
<feature type="compositionally biased region" description="Polar residues" evidence="1">
    <location>
        <begin position="488"/>
        <end position="500"/>
    </location>
</feature>
<gene>
    <name evidence="2" type="ORF">PC9H_003357</name>
</gene>
<feature type="region of interest" description="Disordered" evidence="1">
    <location>
        <begin position="488"/>
        <end position="605"/>
    </location>
</feature>
<protein>
    <submittedName>
        <fullName evidence="2">Uncharacterized protein</fullName>
    </submittedName>
</protein>
<name>A0A8H7A0R3_PLEOS</name>
<keyword evidence="3" id="KW-1185">Reference proteome</keyword>
<dbReference type="GeneID" id="59373175"/>
<sequence length="731" mass="80279">MDAPQHPFSLVSQNLCSIGALTVDAYLNNLPNDCLSDLRKSTQGKKFEGSHPHGISPITRLAQACSRAFSLPNLINYELLEKNDTTGVHWKCILTISRPDGQARSYQTEFVHSRKQDARTGAANVALRLGAIEFITSFGCNSSSRRSCDTPALVNDGAETINNVEKIESLCKQWHNEQVTPQWTQFMVVDQQNRGSGAAKYGAALRVQLSPHLLEVYSTDVTFLSYSEAQATCAREAVDSGVLEFIRSASSGASQEPHLASMPPAPSSSNDHMTLHTFFDALPKPFPDFPDPHATTVAELPRAPVAYVNNALQSCRGARFSAQYIWNSDYSHNLHGCLLRVCRPKHTRSYLVDPIFHKRNDAKSAVCLLAFSQGLGSYIRSVAEEIERQVTPTMRKAVTERVLSTISSMCVKASNLLHEPVQAYEYRVDNDAVGCTLKLPMLATYDAKAGGQKLQFKTYVADSVYASKADAKIAAVWQAFNDEDVNSGFQIPTSSTNPTVNGPKGKRKAADAELEPGELNPEPSSSSTKASKRRKRRKLTAGSHRMGMQSDDEDDSQTAPSNAKDVSQAKPMPSAAGPSRPKPSTYKSRSAMNAGRLGGDSQARIRSVDAGLPRLTPMPMYPTDPVSMYPSPIVPYYHVSPPDYRPPFPHARRGDPYGDAASRLWAMPYPHPHMPSMREDRHYQQQLYVPQPPSYPRQTYIGAPASAPACPASRPPFMGSEVEEGETLDWT</sequence>
<feature type="compositionally biased region" description="Low complexity" evidence="1">
    <location>
        <begin position="703"/>
        <end position="716"/>
    </location>
</feature>
<reference evidence="2" key="1">
    <citation type="submission" date="2019-07" db="EMBL/GenBank/DDBJ databases">
        <authorList>
            <person name="Palmer J.M."/>
        </authorList>
    </citation>
    <scope>NUCLEOTIDE SEQUENCE</scope>
    <source>
        <strain evidence="2">PC9</strain>
    </source>
</reference>